<sequence>MRGYYYRDFGVEHGAEDEKVQARLRLDQMRRALREASGVCRGAPPDAAEPAPVTGQILEDGDPAGEGARVIDGDALDGERQAASVWSNVKLKPETMRRPKRR</sequence>
<proteinExistence type="predicted"/>
<evidence type="ECO:0000313" key="3">
    <source>
        <dbReference type="Proteomes" id="UP000186019"/>
    </source>
</evidence>
<dbReference type="AlphaFoldDB" id="A0A1N7FV44"/>
<accession>A0A1N7FV44</accession>
<keyword evidence="3" id="KW-1185">Reference proteome</keyword>
<feature type="region of interest" description="Disordered" evidence="1">
    <location>
        <begin position="36"/>
        <end position="102"/>
    </location>
</feature>
<reference evidence="2 3" key="1">
    <citation type="submission" date="2017-01" db="EMBL/GenBank/DDBJ databases">
        <authorList>
            <person name="Mah S.A."/>
            <person name="Swanson W.J."/>
            <person name="Moy G.W."/>
            <person name="Vacquier V.D."/>
        </authorList>
    </citation>
    <scope>NUCLEOTIDE SEQUENCE [LARGE SCALE GENOMIC DNA]</scope>
    <source>
        <strain evidence="2 3">DSM 29590</strain>
    </source>
</reference>
<evidence type="ECO:0000313" key="2">
    <source>
        <dbReference type="EMBL" id="SIS04169.1"/>
    </source>
</evidence>
<evidence type="ECO:0000256" key="1">
    <source>
        <dbReference type="SAM" id="MobiDB-lite"/>
    </source>
</evidence>
<gene>
    <name evidence="2" type="ORF">SAMN05421666_1397</name>
</gene>
<dbReference type="EMBL" id="FTNV01000001">
    <property type="protein sequence ID" value="SIS04169.1"/>
    <property type="molecule type" value="Genomic_DNA"/>
</dbReference>
<name>A0A1N7FV44_9RHOB</name>
<feature type="compositionally biased region" description="Basic and acidic residues" evidence="1">
    <location>
        <begin position="91"/>
        <end position="102"/>
    </location>
</feature>
<dbReference type="Proteomes" id="UP000186019">
    <property type="component" value="Unassembled WGS sequence"/>
</dbReference>
<protein>
    <submittedName>
        <fullName evidence="2">Uncharacterized protein</fullName>
    </submittedName>
</protein>
<dbReference type="RefSeq" id="WP_139194210.1">
    <property type="nucleotide sequence ID" value="NZ_FOAC01000001.1"/>
</dbReference>
<organism evidence="2 3">
    <name type="scientific">Roseovarius nanhaiticus</name>
    <dbReference type="NCBI Taxonomy" id="573024"/>
    <lineage>
        <taxon>Bacteria</taxon>
        <taxon>Pseudomonadati</taxon>
        <taxon>Pseudomonadota</taxon>
        <taxon>Alphaproteobacteria</taxon>
        <taxon>Rhodobacterales</taxon>
        <taxon>Roseobacteraceae</taxon>
        <taxon>Roseovarius</taxon>
    </lineage>
</organism>
<feature type="compositionally biased region" description="Basic and acidic residues" evidence="1">
    <location>
        <begin position="69"/>
        <end position="80"/>
    </location>
</feature>